<proteinExistence type="predicted"/>
<dbReference type="Proteomes" id="UP000689195">
    <property type="component" value="Unassembled WGS sequence"/>
</dbReference>
<protein>
    <submittedName>
        <fullName evidence="1">Uncharacterized protein</fullName>
    </submittedName>
</protein>
<sequence length="80" mass="9684">MMFNDNNIDYTKKSSDWKPSSNKLNNLINLECETQITAKKHYNLNYTILNKRNSRQKQEWKGWKNQLIQYINQISCNKQE</sequence>
<reference evidence="1" key="1">
    <citation type="submission" date="2021-01" db="EMBL/GenBank/DDBJ databases">
        <authorList>
            <consortium name="Genoscope - CEA"/>
            <person name="William W."/>
        </authorList>
    </citation>
    <scope>NUCLEOTIDE SEQUENCE</scope>
</reference>
<evidence type="ECO:0000313" key="2">
    <source>
        <dbReference type="Proteomes" id="UP000689195"/>
    </source>
</evidence>
<keyword evidence="2" id="KW-1185">Reference proteome</keyword>
<accession>A0A8S1XXX3</accession>
<name>A0A8S1XXX3_9CILI</name>
<dbReference type="AlphaFoldDB" id="A0A8S1XXX3"/>
<comment type="caution">
    <text evidence="1">The sequence shown here is derived from an EMBL/GenBank/DDBJ whole genome shotgun (WGS) entry which is preliminary data.</text>
</comment>
<gene>
    <name evidence="1" type="ORF">PPENT_87.1.T1400077</name>
</gene>
<dbReference type="EMBL" id="CAJJDO010000140">
    <property type="protein sequence ID" value="CAD8205288.1"/>
    <property type="molecule type" value="Genomic_DNA"/>
</dbReference>
<organism evidence="1 2">
    <name type="scientific">Paramecium pentaurelia</name>
    <dbReference type="NCBI Taxonomy" id="43138"/>
    <lineage>
        <taxon>Eukaryota</taxon>
        <taxon>Sar</taxon>
        <taxon>Alveolata</taxon>
        <taxon>Ciliophora</taxon>
        <taxon>Intramacronucleata</taxon>
        <taxon>Oligohymenophorea</taxon>
        <taxon>Peniculida</taxon>
        <taxon>Parameciidae</taxon>
        <taxon>Paramecium</taxon>
    </lineage>
</organism>
<evidence type="ECO:0000313" key="1">
    <source>
        <dbReference type="EMBL" id="CAD8205288.1"/>
    </source>
</evidence>